<evidence type="ECO:0000256" key="1">
    <source>
        <dbReference type="SAM" id="MobiDB-lite"/>
    </source>
</evidence>
<feature type="region of interest" description="Disordered" evidence="1">
    <location>
        <begin position="95"/>
        <end position="311"/>
    </location>
</feature>
<keyword evidence="3" id="KW-1185">Reference proteome</keyword>
<gene>
    <name evidence="2" type="ORF">B5807_06788</name>
</gene>
<accession>A0A1Y2M0C8</accession>
<proteinExistence type="predicted"/>
<feature type="compositionally biased region" description="Low complexity" evidence="1">
    <location>
        <begin position="236"/>
        <end position="250"/>
    </location>
</feature>
<feature type="compositionally biased region" description="Polar residues" evidence="1">
    <location>
        <begin position="260"/>
        <end position="280"/>
    </location>
</feature>
<evidence type="ECO:0000313" key="3">
    <source>
        <dbReference type="Proteomes" id="UP000193240"/>
    </source>
</evidence>
<name>A0A1Y2M0C8_EPING</name>
<protein>
    <submittedName>
        <fullName evidence="2">Uncharacterized protein</fullName>
    </submittedName>
</protein>
<evidence type="ECO:0000313" key="2">
    <source>
        <dbReference type="EMBL" id="OSS48897.1"/>
    </source>
</evidence>
<dbReference type="EMBL" id="KZ107845">
    <property type="protein sequence ID" value="OSS48897.1"/>
    <property type="molecule type" value="Genomic_DNA"/>
</dbReference>
<reference evidence="2 3" key="1">
    <citation type="journal article" date="2017" name="Genome Announc.">
        <title>Genome sequence of the saprophytic ascomycete Epicoccum nigrum ICMP 19927 strain isolated from New Zealand.</title>
        <authorList>
            <person name="Fokin M."/>
            <person name="Fleetwood D."/>
            <person name="Weir B.S."/>
            <person name="Villas-Boas S.G."/>
        </authorList>
    </citation>
    <scope>NUCLEOTIDE SEQUENCE [LARGE SCALE GENOMIC DNA]</scope>
    <source>
        <strain evidence="2 3">ICMP 19927</strain>
    </source>
</reference>
<feature type="compositionally biased region" description="Basic and acidic residues" evidence="1">
    <location>
        <begin position="188"/>
        <end position="197"/>
    </location>
</feature>
<sequence length="311" mass="34094">MAGQDEYIERLVTRLRDAGVSDADDVIAFIRDSDEFKGVEKVAEDFSQWIEDLYLSTLLNAMDGDLERLKVFVTFIKCLKSALLRHMMSQDMTPVDAPLDEAAPETQNWSSDHGKRALQPEPEPQDSKRLKTAREPEQTQWPLEDKGKQCSFNEIATDKDSDTASLSSADRDGDIGEFSDSDTSSVKESVHNVHESELGPSDSNPPVANYILPHSPEPPALSPQRHEVSGRSIETSSAAPQPPSALLSASRNPPVADNTPPRSSQPPDVSNDASGRSVETSPAAPRPFSREASGNNGYTAFLSRLKGHRRR</sequence>
<feature type="compositionally biased region" description="Basic and acidic residues" evidence="1">
    <location>
        <begin position="125"/>
        <end position="148"/>
    </location>
</feature>
<dbReference type="Proteomes" id="UP000193240">
    <property type="component" value="Unassembled WGS sequence"/>
</dbReference>
<organism evidence="2 3">
    <name type="scientific">Epicoccum nigrum</name>
    <name type="common">Soil fungus</name>
    <name type="synonym">Epicoccum purpurascens</name>
    <dbReference type="NCBI Taxonomy" id="105696"/>
    <lineage>
        <taxon>Eukaryota</taxon>
        <taxon>Fungi</taxon>
        <taxon>Dikarya</taxon>
        <taxon>Ascomycota</taxon>
        <taxon>Pezizomycotina</taxon>
        <taxon>Dothideomycetes</taxon>
        <taxon>Pleosporomycetidae</taxon>
        <taxon>Pleosporales</taxon>
        <taxon>Pleosporineae</taxon>
        <taxon>Didymellaceae</taxon>
        <taxon>Epicoccum</taxon>
    </lineage>
</organism>
<dbReference type="AlphaFoldDB" id="A0A1Y2M0C8"/>
<dbReference type="InParanoid" id="A0A1Y2M0C8"/>